<dbReference type="InterPro" id="IPR052893">
    <property type="entry name" value="TCS_response_regulator"/>
</dbReference>
<dbReference type="PANTHER" id="PTHR44520:SF2">
    <property type="entry name" value="RESPONSE REGULATOR RCP1"/>
    <property type="match status" value="1"/>
</dbReference>
<dbReference type="Proteomes" id="UP000606008">
    <property type="component" value="Unassembled WGS sequence"/>
</dbReference>
<feature type="domain" description="Response regulatory" evidence="1">
    <location>
        <begin position="94"/>
        <end position="161"/>
    </location>
</feature>
<evidence type="ECO:0000313" key="2">
    <source>
        <dbReference type="EMBL" id="NID13462.1"/>
    </source>
</evidence>
<dbReference type="SUPFAM" id="SSF52172">
    <property type="entry name" value="CheY-like"/>
    <property type="match status" value="1"/>
</dbReference>
<name>A0ABX0QR64_9BACT</name>
<dbReference type="Gene3D" id="3.40.50.2300">
    <property type="match status" value="1"/>
</dbReference>
<dbReference type="Pfam" id="PF00072">
    <property type="entry name" value="Response_reg"/>
    <property type="match status" value="1"/>
</dbReference>
<dbReference type="PANTHER" id="PTHR44520">
    <property type="entry name" value="RESPONSE REGULATOR RCP1-RELATED"/>
    <property type="match status" value="1"/>
</dbReference>
<organism evidence="2 3">
    <name type="scientific">Fibrivirga algicola</name>
    <dbReference type="NCBI Taxonomy" id="2950420"/>
    <lineage>
        <taxon>Bacteria</taxon>
        <taxon>Pseudomonadati</taxon>
        <taxon>Bacteroidota</taxon>
        <taxon>Cytophagia</taxon>
        <taxon>Cytophagales</taxon>
        <taxon>Spirosomataceae</taxon>
        <taxon>Fibrivirga</taxon>
    </lineage>
</organism>
<reference evidence="3" key="2">
    <citation type="submission" date="2023-07" db="EMBL/GenBank/DDBJ databases">
        <authorList>
            <person name="Jung D.-H."/>
        </authorList>
    </citation>
    <scope>NUCLEOTIDE SEQUENCE [LARGE SCALE GENOMIC DNA]</scope>
    <source>
        <strain evidence="3">JA-25</strain>
    </source>
</reference>
<reference evidence="3" key="1">
    <citation type="submission" date="2019-09" db="EMBL/GenBank/DDBJ databases">
        <authorList>
            <person name="Jung D.-H."/>
        </authorList>
    </citation>
    <scope>NUCLEOTIDE SEQUENCE [LARGE SCALE GENOMIC DNA]</scope>
    <source>
        <strain evidence="3">JA-25</strain>
    </source>
</reference>
<dbReference type="InterPro" id="IPR001789">
    <property type="entry name" value="Sig_transdc_resp-reg_receiver"/>
</dbReference>
<sequence length="175" mass="20204">MVSVDLMRHVHLWARFYIAYSVIRKWIKDSIINHERMHAARLYLARRQVNGSQLTCTHPSNELLVWVVYDDQQEHWSHQSDQFRPDSGQAKTLPKVILLDLNMQRQSGRETLQGLQATIAYYRLSIVVLTTSNAQLDDKMSMGLGAKSFLIKPVKKALSVKMLEGLALKQHLKLH</sequence>
<evidence type="ECO:0000313" key="3">
    <source>
        <dbReference type="Proteomes" id="UP000606008"/>
    </source>
</evidence>
<protein>
    <submittedName>
        <fullName evidence="2">Response regulator</fullName>
    </submittedName>
</protein>
<dbReference type="RefSeq" id="WP_166693985.1">
    <property type="nucleotide sequence ID" value="NZ_WAEL01000012.1"/>
</dbReference>
<comment type="caution">
    <text evidence="2">The sequence shown here is derived from an EMBL/GenBank/DDBJ whole genome shotgun (WGS) entry which is preliminary data.</text>
</comment>
<gene>
    <name evidence="2" type="ORF">F7231_25060</name>
</gene>
<dbReference type="EMBL" id="WAEL01000012">
    <property type="protein sequence ID" value="NID13462.1"/>
    <property type="molecule type" value="Genomic_DNA"/>
</dbReference>
<keyword evidence="3" id="KW-1185">Reference proteome</keyword>
<evidence type="ECO:0000259" key="1">
    <source>
        <dbReference type="Pfam" id="PF00072"/>
    </source>
</evidence>
<dbReference type="InterPro" id="IPR011006">
    <property type="entry name" value="CheY-like_superfamily"/>
</dbReference>
<accession>A0ABX0QR64</accession>
<proteinExistence type="predicted"/>